<evidence type="ECO:0000313" key="2">
    <source>
        <dbReference type="Proteomes" id="UP001341840"/>
    </source>
</evidence>
<sequence>MLENVIRSVSMVVMSERERMKGSVGYGSLNLGVRNELEESILPLPESIQSCTESKGLVLTLHESILALLESIPLC</sequence>
<proteinExistence type="predicted"/>
<accession>A0ABU6YPL2</accession>
<evidence type="ECO:0000313" key="1">
    <source>
        <dbReference type="EMBL" id="MED6212352.1"/>
    </source>
</evidence>
<keyword evidence="2" id="KW-1185">Reference proteome</keyword>
<gene>
    <name evidence="1" type="ORF">PIB30_082461</name>
</gene>
<dbReference type="EMBL" id="JASCZI010242924">
    <property type="protein sequence ID" value="MED6212352.1"/>
    <property type="molecule type" value="Genomic_DNA"/>
</dbReference>
<organism evidence="1 2">
    <name type="scientific">Stylosanthes scabra</name>
    <dbReference type="NCBI Taxonomy" id="79078"/>
    <lineage>
        <taxon>Eukaryota</taxon>
        <taxon>Viridiplantae</taxon>
        <taxon>Streptophyta</taxon>
        <taxon>Embryophyta</taxon>
        <taxon>Tracheophyta</taxon>
        <taxon>Spermatophyta</taxon>
        <taxon>Magnoliopsida</taxon>
        <taxon>eudicotyledons</taxon>
        <taxon>Gunneridae</taxon>
        <taxon>Pentapetalae</taxon>
        <taxon>rosids</taxon>
        <taxon>fabids</taxon>
        <taxon>Fabales</taxon>
        <taxon>Fabaceae</taxon>
        <taxon>Papilionoideae</taxon>
        <taxon>50 kb inversion clade</taxon>
        <taxon>dalbergioids sensu lato</taxon>
        <taxon>Dalbergieae</taxon>
        <taxon>Pterocarpus clade</taxon>
        <taxon>Stylosanthes</taxon>
    </lineage>
</organism>
<reference evidence="1 2" key="1">
    <citation type="journal article" date="2023" name="Plants (Basel)">
        <title>Bridging the Gap: Combining Genomics and Transcriptomics Approaches to Understand Stylosanthes scabra, an Orphan Legume from the Brazilian Caatinga.</title>
        <authorList>
            <person name="Ferreira-Neto J.R.C."/>
            <person name="da Silva M.D."/>
            <person name="Binneck E."/>
            <person name="de Melo N.F."/>
            <person name="da Silva R.H."/>
            <person name="de Melo A.L.T.M."/>
            <person name="Pandolfi V."/>
            <person name="Bustamante F.O."/>
            <person name="Brasileiro-Vidal A.C."/>
            <person name="Benko-Iseppon A.M."/>
        </authorList>
    </citation>
    <scope>NUCLEOTIDE SEQUENCE [LARGE SCALE GENOMIC DNA]</scope>
    <source>
        <tissue evidence="1">Leaves</tissue>
    </source>
</reference>
<name>A0ABU6YPL2_9FABA</name>
<protein>
    <submittedName>
        <fullName evidence="1">Uncharacterized protein</fullName>
    </submittedName>
</protein>
<dbReference type="Proteomes" id="UP001341840">
    <property type="component" value="Unassembled WGS sequence"/>
</dbReference>
<comment type="caution">
    <text evidence="1">The sequence shown here is derived from an EMBL/GenBank/DDBJ whole genome shotgun (WGS) entry which is preliminary data.</text>
</comment>